<dbReference type="PANTHER" id="PTHR46268:SF27">
    <property type="entry name" value="UNIVERSAL STRESS PROTEIN RV2623"/>
    <property type="match status" value="1"/>
</dbReference>
<dbReference type="InterPro" id="IPR006015">
    <property type="entry name" value="Universal_stress_UspA"/>
</dbReference>
<comment type="caution">
    <text evidence="5">The sequence shown here is derived from an EMBL/GenBank/DDBJ whole genome shotgun (WGS) entry which is preliminary data.</text>
</comment>
<evidence type="ECO:0000259" key="4">
    <source>
        <dbReference type="Pfam" id="PF00582"/>
    </source>
</evidence>
<dbReference type="InterPro" id="IPR014729">
    <property type="entry name" value="Rossmann-like_a/b/a_fold"/>
</dbReference>
<organism evidence="5 6">
    <name type="scientific">Mycolicibacterium frederiksbergense</name>
    <dbReference type="NCBI Taxonomy" id="117567"/>
    <lineage>
        <taxon>Bacteria</taxon>
        <taxon>Bacillati</taxon>
        <taxon>Actinomycetota</taxon>
        <taxon>Actinomycetes</taxon>
        <taxon>Mycobacteriales</taxon>
        <taxon>Mycobacteriaceae</taxon>
        <taxon>Mycolicibacterium</taxon>
    </lineage>
</organism>
<evidence type="ECO:0000313" key="5">
    <source>
        <dbReference type="EMBL" id="MDH6193987.1"/>
    </source>
</evidence>
<dbReference type="PRINTS" id="PR01438">
    <property type="entry name" value="UNVRSLSTRESS"/>
</dbReference>
<dbReference type="PANTHER" id="PTHR46268">
    <property type="entry name" value="STRESS RESPONSE PROTEIN NHAX"/>
    <property type="match status" value="1"/>
</dbReference>
<feature type="domain" description="UspA" evidence="4">
    <location>
        <begin position="10"/>
        <end position="153"/>
    </location>
</feature>
<protein>
    <submittedName>
        <fullName evidence="5">Nucleotide-binding universal stress UspA family protein</fullName>
    </submittedName>
</protein>
<dbReference type="SUPFAM" id="SSF52402">
    <property type="entry name" value="Adenine nucleotide alpha hydrolases-like"/>
    <property type="match status" value="2"/>
</dbReference>
<keyword evidence="3" id="KW-0067">ATP-binding</keyword>
<accession>A0ABT6KTC9</accession>
<sequence length="300" mass="31599">MSRRITPHGVVVGVDGSPSSSAAVRWAVGEAVSRHVGLTVVHIVPPMPVATSTLGWPVGQLPDEILEIQESDGRRIVADAVELAGEGLSVDARPEINGEFIFGGIVPTLADLSKDAALTVVGCRGRTARHRRLLGSISTGLIHHGHGPIAVVHDEAPPLSGSAHLPVLLGIDGSRASELATEIAFDEASRRAVDLVALHVWSDTDVPLARSLEASALQSGAEEVLSERLGGWHERYPEVVVHRLVKYDHPAQQLLDESERAQLIVVGSHGRGGFAGMLLGSVGTAVAEAARVPVIVARHR</sequence>
<feature type="domain" description="UspA" evidence="4">
    <location>
        <begin position="167"/>
        <end position="298"/>
    </location>
</feature>
<gene>
    <name evidence="5" type="ORF">M2272_000608</name>
</gene>
<comment type="similarity">
    <text evidence="1">Belongs to the universal stress protein A family.</text>
</comment>
<dbReference type="Gene3D" id="3.40.50.620">
    <property type="entry name" value="HUPs"/>
    <property type="match status" value="2"/>
</dbReference>
<keyword evidence="2" id="KW-0547">Nucleotide-binding</keyword>
<dbReference type="InterPro" id="IPR006016">
    <property type="entry name" value="UspA"/>
</dbReference>
<proteinExistence type="inferred from homology"/>
<evidence type="ECO:0000256" key="3">
    <source>
        <dbReference type="ARBA" id="ARBA00022840"/>
    </source>
</evidence>
<evidence type="ECO:0000313" key="6">
    <source>
        <dbReference type="Proteomes" id="UP001160130"/>
    </source>
</evidence>
<evidence type="ECO:0000256" key="1">
    <source>
        <dbReference type="ARBA" id="ARBA00008791"/>
    </source>
</evidence>
<dbReference type="EMBL" id="JARXVE010000001">
    <property type="protein sequence ID" value="MDH6193987.1"/>
    <property type="molecule type" value="Genomic_DNA"/>
</dbReference>
<evidence type="ECO:0000256" key="2">
    <source>
        <dbReference type="ARBA" id="ARBA00022741"/>
    </source>
</evidence>
<dbReference type="RefSeq" id="WP_280830647.1">
    <property type="nucleotide sequence ID" value="NZ_JARXVE010000001.1"/>
</dbReference>
<name>A0ABT6KTC9_9MYCO</name>
<keyword evidence="6" id="KW-1185">Reference proteome</keyword>
<reference evidence="5 6" key="1">
    <citation type="submission" date="2023-04" db="EMBL/GenBank/DDBJ databases">
        <title>Forest soil microbial communities from Buena Vista Peninsula, Colon Province, Panama.</title>
        <authorList>
            <person name="Bouskill N."/>
        </authorList>
    </citation>
    <scope>NUCLEOTIDE SEQUENCE [LARGE SCALE GENOMIC DNA]</scope>
    <source>
        <strain evidence="5 6">AC80</strain>
    </source>
</reference>
<dbReference type="Proteomes" id="UP001160130">
    <property type="component" value="Unassembled WGS sequence"/>
</dbReference>
<dbReference type="Pfam" id="PF00582">
    <property type="entry name" value="Usp"/>
    <property type="match status" value="2"/>
</dbReference>